<dbReference type="AlphaFoldDB" id="A0A9D1K5R4"/>
<evidence type="ECO:0000259" key="1">
    <source>
        <dbReference type="Pfam" id="PF07486"/>
    </source>
</evidence>
<accession>A0A9D1K5R4</accession>
<dbReference type="EMBL" id="DVJN01000092">
    <property type="protein sequence ID" value="HIS92290.1"/>
    <property type="molecule type" value="Genomic_DNA"/>
</dbReference>
<evidence type="ECO:0000313" key="2">
    <source>
        <dbReference type="EMBL" id="HIS92290.1"/>
    </source>
</evidence>
<comment type="caution">
    <text evidence="2">The sequence shown here is derived from an EMBL/GenBank/DDBJ whole genome shotgun (WGS) entry which is preliminary data.</text>
</comment>
<dbReference type="InterPro" id="IPR042047">
    <property type="entry name" value="SleB_dom1"/>
</dbReference>
<dbReference type="InterPro" id="IPR011105">
    <property type="entry name" value="Cell_wall_hydrolase_SleB"/>
</dbReference>
<sequence length="137" mass="15778">MKRQLLAAALVLILIVYPSLGITEDVETVMLAKTLYTLCREESYDTMLAMGTVVMNRVNSPFFPDNIEDVLNQPHQFARGNRYDERSLRAAREILMGKRTLPDYVLYYHEIGTEADWSTRELYAVVGKYGFYNAENL</sequence>
<reference evidence="2" key="1">
    <citation type="submission" date="2020-10" db="EMBL/GenBank/DDBJ databases">
        <authorList>
            <person name="Gilroy R."/>
        </authorList>
    </citation>
    <scope>NUCLEOTIDE SEQUENCE</scope>
    <source>
        <strain evidence="2">13766</strain>
    </source>
</reference>
<name>A0A9D1K5R4_9FIRM</name>
<evidence type="ECO:0000313" key="3">
    <source>
        <dbReference type="Proteomes" id="UP000824140"/>
    </source>
</evidence>
<gene>
    <name evidence="2" type="ORF">IAA84_04655</name>
</gene>
<dbReference type="Proteomes" id="UP000824140">
    <property type="component" value="Unassembled WGS sequence"/>
</dbReference>
<feature type="domain" description="Cell wall hydrolase SleB" evidence="1">
    <location>
        <begin position="42"/>
        <end position="132"/>
    </location>
</feature>
<organism evidence="2 3">
    <name type="scientific">Candidatus Alectryocaccomicrobium excrementavium</name>
    <dbReference type="NCBI Taxonomy" id="2840668"/>
    <lineage>
        <taxon>Bacteria</taxon>
        <taxon>Bacillati</taxon>
        <taxon>Bacillota</taxon>
        <taxon>Clostridia</taxon>
        <taxon>Candidatus Alectryocaccomicrobium</taxon>
    </lineage>
</organism>
<proteinExistence type="predicted"/>
<reference evidence="2" key="2">
    <citation type="journal article" date="2021" name="PeerJ">
        <title>Extensive microbial diversity within the chicken gut microbiome revealed by metagenomics and culture.</title>
        <authorList>
            <person name="Gilroy R."/>
            <person name="Ravi A."/>
            <person name="Getino M."/>
            <person name="Pursley I."/>
            <person name="Horton D.L."/>
            <person name="Alikhan N.F."/>
            <person name="Baker D."/>
            <person name="Gharbi K."/>
            <person name="Hall N."/>
            <person name="Watson M."/>
            <person name="Adriaenssens E.M."/>
            <person name="Foster-Nyarko E."/>
            <person name="Jarju S."/>
            <person name="Secka A."/>
            <person name="Antonio M."/>
            <person name="Oren A."/>
            <person name="Chaudhuri R.R."/>
            <person name="La Ragione R."/>
            <person name="Hildebrand F."/>
            <person name="Pallen M.J."/>
        </authorList>
    </citation>
    <scope>NUCLEOTIDE SEQUENCE</scope>
    <source>
        <strain evidence="2">13766</strain>
    </source>
</reference>
<keyword evidence="2" id="KW-0378">Hydrolase</keyword>
<dbReference type="Pfam" id="PF07486">
    <property type="entry name" value="Hydrolase_2"/>
    <property type="match status" value="1"/>
</dbReference>
<protein>
    <submittedName>
        <fullName evidence="2">Cell wall hydrolase</fullName>
    </submittedName>
</protein>
<dbReference type="GO" id="GO:0016787">
    <property type="term" value="F:hydrolase activity"/>
    <property type="evidence" value="ECO:0007669"/>
    <property type="project" value="UniProtKB-KW"/>
</dbReference>
<dbReference type="Gene3D" id="1.10.10.2520">
    <property type="entry name" value="Cell wall hydrolase SleB, domain 1"/>
    <property type="match status" value="1"/>
</dbReference>